<dbReference type="EMBL" id="PHWZ01000025">
    <property type="protein sequence ID" value="TEY83143.1"/>
    <property type="molecule type" value="Genomic_DNA"/>
</dbReference>
<accession>A0A4Y8DGC6</accession>
<keyword evidence="3" id="KW-1185">Reference proteome</keyword>
<dbReference type="Proteomes" id="UP000297299">
    <property type="component" value="Unassembled WGS sequence"/>
</dbReference>
<feature type="region of interest" description="Disordered" evidence="1">
    <location>
        <begin position="40"/>
        <end position="67"/>
    </location>
</feature>
<gene>
    <name evidence="2" type="ORF">BOTCAL_0025g00020</name>
</gene>
<feature type="compositionally biased region" description="Basic and acidic residues" evidence="1">
    <location>
        <begin position="50"/>
        <end position="67"/>
    </location>
</feature>
<proteinExistence type="predicted"/>
<sequence length="67" mass="7791">MCMIQFDDLPSVPRPQQRLSRDLDPVSRVEYRTVRTIARSLACSPQMDNRGGRKREGETEKETEKKP</sequence>
<reference evidence="2 3" key="1">
    <citation type="submission" date="2017-11" db="EMBL/GenBank/DDBJ databases">
        <title>Comparative genomics of Botrytis spp.</title>
        <authorList>
            <person name="Valero-Jimenez C.A."/>
            <person name="Tapia P."/>
            <person name="Veloso J."/>
            <person name="Silva-Moreno E."/>
            <person name="Staats M."/>
            <person name="Valdes J.H."/>
            <person name="Van Kan J.A.L."/>
        </authorList>
    </citation>
    <scope>NUCLEOTIDE SEQUENCE [LARGE SCALE GENOMIC DNA]</scope>
    <source>
        <strain evidence="2 3">MUCL2830</strain>
    </source>
</reference>
<feature type="region of interest" description="Disordered" evidence="1">
    <location>
        <begin position="1"/>
        <end position="24"/>
    </location>
</feature>
<comment type="caution">
    <text evidence="2">The sequence shown here is derived from an EMBL/GenBank/DDBJ whole genome shotgun (WGS) entry which is preliminary data.</text>
</comment>
<evidence type="ECO:0000313" key="3">
    <source>
        <dbReference type="Proteomes" id="UP000297299"/>
    </source>
</evidence>
<protein>
    <submittedName>
        <fullName evidence="2">Uncharacterized protein</fullName>
    </submittedName>
</protein>
<name>A0A4Y8DGC6_9HELO</name>
<evidence type="ECO:0000256" key="1">
    <source>
        <dbReference type="SAM" id="MobiDB-lite"/>
    </source>
</evidence>
<evidence type="ECO:0000313" key="2">
    <source>
        <dbReference type="EMBL" id="TEY83143.1"/>
    </source>
</evidence>
<dbReference type="AlphaFoldDB" id="A0A4Y8DGC6"/>
<organism evidence="2 3">
    <name type="scientific">Botryotinia calthae</name>
    <dbReference type="NCBI Taxonomy" id="38488"/>
    <lineage>
        <taxon>Eukaryota</taxon>
        <taxon>Fungi</taxon>
        <taxon>Dikarya</taxon>
        <taxon>Ascomycota</taxon>
        <taxon>Pezizomycotina</taxon>
        <taxon>Leotiomycetes</taxon>
        <taxon>Helotiales</taxon>
        <taxon>Sclerotiniaceae</taxon>
        <taxon>Botryotinia</taxon>
    </lineage>
</organism>